<keyword evidence="10" id="KW-1185">Reference proteome</keyword>
<keyword evidence="6 7" id="KW-0378">Hydrolase</keyword>
<gene>
    <name evidence="9" type="primary">lepB</name>
    <name evidence="9" type="ORF">ACFSDA_01725</name>
</gene>
<dbReference type="Pfam" id="PF10502">
    <property type="entry name" value="Peptidase_S26"/>
    <property type="match status" value="1"/>
</dbReference>
<evidence type="ECO:0000313" key="9">
    <source>
        <dbReference type="EMBL" id="MFD1833783.1"/>
    </source>
</evidence>
<dbReference type="Gene3D" id="2.10.109.10">
    <property type="entry name" value="Umud Fragment, subunit A"/>
    <property type="match status" value="1"/>
</dbReference>
<dbReference type="PANTHER" id="PTHR43390:SF1">
    <property type="entry name" value="CHLOROPLAST PROCESSING PEPTIDASE"/>
    <property type="match status" value="1"/>
</dbReference>
<comment type="subcellular location">
    <subcellularLocation>
        <location evidence="2">Cell membrane</location>
        <topology evidence="2">Single-pass type II membrane protein</topology>
    </subcellularLocation>
    <subcellularLocation>
        <location evidence="7">Membrane</location>
        <topology evidence="7">Single-pass type II membrane protein</topology>
    </subcellularLocation>
</comment>
<reference evidence="10" key="1">
    <citation type="journal article" date="2019" name="Int. J. Syst. Evol. Microbiol.">
        <title>The Global Catalogue of Microorganisms (GCM) 10K type strain sequencing project: providing services to taxonomists for standard genome sequencing and annotation.</title>
        <authorList>
            <consortium name="The Broad Institute Genomics Platform"/>
            <consortium name="The Broad Institute Genome Sequencing Center for Infectious Disease"/>
            <person name="Wu L."/>
            <person name="Ma J."/>
        </authorList>
    </citation>
    <scope>NUCLEOTIDE SEQUENCE [LARGE SCALE GENOMIC DNA]</scope>
    <source>
        <strain evidence="10">JCM 11650</strain>
    </source>
</reference>
<dbReference type="PROSITE" id="PS00501">
    <property type="entry name" value="SPASE_I_1"/>
    <property type="match status" value="1"/>
</dbReference>
<organism evidence="9 10">
    <name type="scientific">Brachybacterium rhamnosum</name>
    <dbReference type="NCBI Taxonomy" id="173361"/>
    <lineage>
        <taxon>Bacteria</taxon>
        <taxon>Bacillati</taxon>
        <taxon>Actinomycetota</taxon>
        <taxon>Actinomycetes</taxon>
        <taxon>Micrococcales</taxon>
        <taxon>Dermabacteraceae</taxon>
        <taxon>Brachybacterium</taxon>
    </lineage>
</organism>
<name>A0ABW4PTS8_9MICO</name>
<dbReference type="InterPro" id="IPR019756">
    <property type="entry name" value="Pept_S26A_signal_pept_1_Ser-AS"/>
</dbReference>
<dbReference type="InterPro" id="IPR036286">
    <property type="entry name" value="LexA/Signal_pep-like_sf"/>
</dbReference>
<comment type="similarity">
    <text evidence="3 7">Belongs to the peptidase S26 family.</text>
</comment>
<dbReference type="SUPFAM" id="SSF51306">
    <property type="entry name" value="LexA/Signal peptidase"/>
    <property type="match status" value="1"/>
</dbReference>
<dbReference type="PRINTS" id="PR00727">
    <property type="entry name" value="LEADERPTASE"/>
</dbReference>
<feature type="domain" description="Peptidase S26" evidence="8">
    <location>
        <begin position="21"/>
        <end position="186"/>
    </location>
</feature>
<dbReference type="InterPro" id="IPR000223">
    <property type="entry name" value="Pept_S26A_signal_pept_1"/>
</dbReference>
<evidence type="ECO:0000256" key="2">
    <source>
        <dbReference type="ARBA" id="ARBA00004401"/>
    </source>
</evidence>
<dbReference type="RefSeq" id="WP_240811145.1">
    <property type="nucleotide sequence ID" value="NZ_BAAAIS010000001.1"/>
</dbReference>
<evidence type="ECO:0000256" key="7">
    <source>
        <dbReference type="RuleBase" id="RU362042"/>
    </source>
</evidence>
<dbReference type="GO" id="GO:0009003">
    <property type="term" value="F:signal peptidase activity"/>
    <property type="evidence" value="ECO:0007669"/>
    <property type="project" value="UniProtKB-EC"/>
</dbReference>
<evidence type="ECO:0000259" key="8">
    <source>
        <dbReference type="Pfam" id="PF10502"/>
    </source>
</evidence>
<evidence type="ECO:0000256" key="6">
    <source>
        <dbReference type="ARBA" id="ARBA00022801"/>
    </source>
</evidence>
<evidence type="ECO:0000256" key="3">
    <source>
        <dbReference type="ARBA" id="ARBA00009370"/>
    </source>
</evidence>
<dbReference type="EC" id="3.4.21.89" evidence="4 7"/>
<proteinExistence type="inferred from homology"/>
<dbReference type="InterPro" id="IPR019533">
    <property type="entry name" value="Peptidase_S26"/>
</dbReference>
<comment type="catalytic activity">
    <reaction evidence="1 7">
        <text>Cleavage of hydrophobic, N-terminal signal or leader sequences from secreted and periplasmic proteins.</text>
        <dbReference type="EC" id="3.4.21.89"/>
    </reaction>
</comment>
<comment type="caution">
    <text evidence="9">The sequence shown here is derived from an EMBL/GenBank/DDBJ whole genome shotgun (WGS) entry which is preliminary data.</text>
</comment>
<keyword evidence="5 7" id="KW-0645">Protease</keyword>
<accession>A0ABW4PTS8</accession>
<dbReference type="CDD" id="cd06530">
    <property type="entry name" value="S26_SPase_I"/>
    <property type="match status" value="1"/>
</dbReference>
<evidence type="ECO:0000256" key="5">
    <source>
        <dbReference type="ARBA" id="ARBA00022670"/>
    </source>
</evidence>
<protein>
    <recommendedName>
        <fullName evidence="4 7">Signal peptidase I</fullName>
        <ecNumber evidence="4 7">3.4.21.89</ecNumber>
    </recommendedName>
</protein>
<dbReference type="EMBL" id="JBHUFL010000001">
    <property type="protein sequence ID" value="MFD1833783.1"/>
    <property type="molecule type" value="Genomic_DNA"/>
</dbReference>
<evidence type="ECO:0000313" key="10">
    <source>
        <dbReference type="Proteomes" id="UP001597280"/>
    </source>
</evidence>
<dbReference type="NCBIfam" id="TIGR02227">
    <property type="entry name" value="sigpep_I_bact"/>
    <property type="match status" value="1"/>
</dbReference>
<dbReference type="Proteomes" id="UP001597280">
    <property type="component" value="Unassembled WGS sequence"/>
</dbReference>
<dbReference type="InterPro" id="IPR019758">
    <property type="entry name" value="Pept_S26A_signal_pept_1_CS"/>
</dbReference>
<dbReference type="PANTHER" id="PTHR43390">
    <property type="entry name" value="SIGNAL PEPTIDASE I"/>
    <property type="match status" value="1"/>
</dbReference>
<evidence type="ECO:0000256" key="4">
    <source>
        <dbReference type="ARBA" id="ARBA00013208"/>
    </source>
</evidence>
<sequence length="194" mass="20341">MTDQVHDGRRRSHLTVAVAAVLVVLLLLGALLVRQFVAQPFTVPSASMEPALQPGDLILADRSDRDTAERGQVVVFDGSGYFGTDGAGASGRFWVKRVIAVGGDRVTCCTDAGAITVNGEALEEPYLPAGTVPSEIPFDLEVPQGRMFVLGDNRGDSTDSRNLLGAPGGGMIPVSRVVGSVDAIAWPLSRRGAL</sequence>
<evidence type="ECO:0000256" key="1">
    <source>
        <dbReference type="ARBA" id="ARBA00000677"/>
    </source>
</evidence>
<dbReference type="PROSITE" id="PS00761">
    <property type="entry name" value="SPASE_I_3"/>
    <property type="match status" value="1"/>
</dbReference>